<dbReference type="SUPFAM" id="SSF48264">
    <property type="entry name" value="Cytochrome P450"/>
    <property type="match status" value="1"/>
</dbReference>
<dbReference type="CDD" id="cd11045">
    <property type="entry name" value="CYP136-like"/>
    <property type="match status" value="1"/>
</dbReference>
<evidence type="ECO:0000313" key="8">
    <source>
        <dbReference type="Proteomes" id="UP001596175"/>
    </source>
</evidence>
<comment type="cofactor">
    <cofactor evidence="1">
        <name>heme</name>
        <dbReference type="ChEBI" id="CHEBI:30413"/>
    </cofactor>
</comment>
<dbReference type="PANTHER" id="PTHR24305">
    <property type="entry name" value="CYTOCHROME P450"/>
    <property type="match status" value="1"/>
</dbReference>
<proteinExistence type="inferred from homology"/>
<keyword evidence="5" id="KW-0503">Monooxygenase</keyword>
<evidence type="ECO:0000256" key="1">
    <source>
        <dbReference type="ARBA" id="ARBA00001971"/>
    </source>
</evidence>
<dbReference type="RefSeq" id="WP_378021212.1">
    <property type="nucleotide sequence ID" value="NZ_JBHSKG010000005.1"/>
</dbReference>
<evidence type="ECO:0000256" key="2">
    <source>
        <dbReference type="ARBA" id="ARBA00010617"/>
    </source>
</evidence>
<evidence type="ECO:0000256" key="5">
    <source>
        <dbReference type="RuleBase" id="RU000461"/>
    </source>
</evidence>
<sequence>MTSMLAHHVQQYLASAVSRVPSATGPLAPPPPGSDLAAIPGDHGAPLVGRSLEFAADMLGFARQRYEKYGPVSWTGAFGRRMVAVLGPDAIGQVLVNKDKYFGNADGWGFFIGPFFRRGVMLLDFEEHRTHRRILQEAFTRDRLAEYLEVMTPRIRRSLDDWTTGDGIRIYDRIKQMTLDIGTEVFVGDDLGPRADRVNRAFVDTVHAGVAVIRAPVPGGSWKRGLDSRAVLERYFTEQIPAKRAGDGRDMFSVLCRARSDEGETFSDDDVVNHMIFLLMAAHDTSTITLSMMCYLLATNPEWQEKLRAESLAQRGDDLTGPELDSLVSLDLAMRETLRMYAPVGQLARITVRDAELQGFHIPAGTLLSLGIHASQRMEPWWDRPDEFDPERFAPERAEDKSHRFAWMPFGGGVHKCIGLHFGGMEVKAIMHAMLRRFRWSVPADYVMPIGLTTGPTPACRSLGSLLPTGVPVSTGTGDVPAPAHHPLQHPGVPRSSAPRRADPRITPRAGAPRPRRTSWPGPARRPTGGRCTPGGRAGSPRTARGWTRCRPRRTGVRAPSSRRSRRRPAPVRPAWSR</sequence>
<feature type="region of interest" description="Disordered" evidence="6">
    <location>
        <begin position="471"/>
        <end position="578"/>
    </location>
</feature>
<keyword evidence="5" id="KW-0560">Oxidoreductase</keyword>
<keyword evidence="5" id="KW-0349">Heme</keyword>
<dbReference type="EMBL" id="JBHSKG010000005">
    <property type="protein sequence ID" value="MFC5139020.1"/>
    <property type="molecule type" value="Genomic_DNA"/>
</dbReference>
<dbReference type="PRINTS" id="PR00465">
    <property type="entry name" value="EP450IV"/>
</dbReference>
<protein>
    <submittedName>
        <fullName evidence="7">Cytochrome P450</fullName>
    </submittedName>
</protein>
<organism evidence="7 8">
    <name type="scientific">Actinomycetospora rhizophila</name>
    <dbReference type="NCBI Taxonomy" id="1416876"/>
    <lineage>
        <taxon>Bacteria</taxon>
        <taxon>Bacillati</taxon>
        <taxon>Actinomycetota</taxon>
        <taxon>Actinomycetes</taxon>
        <taxon>Pseudonocardiales</taxon>
        <taxon>Pseudonocardiaceae</taxon>
        <taxon>Actinomycetospora</taxon>
    </lineage>
</organism>
<feature type="compositionally biased region" description="Low complexity" evidence="6">
    <location>
        <begin position="521"/>
        <end position="531"/>
    </location>
</feature>
<dbReference type="Gene3D" id="1.10.630.10">
    <property type="entry name" value="Cytochrome P450"/>
    <property type="match status" value="1"/>
</dbReference>
<keyword evidence="4 5" id="KW-0408">Iron</keyword>
<dbReference type="InterPro" id="IPR001128">
    <property type="entry name" value="Cyt_P450"/>
</dbReference>
<accession>A0ABV9ZFE2</accession>
<keyword evidence="3 5" id="KW-0479">Metal-binding</keyword>
<comment type="similarity">
    <text evidence="2 5">Belongs to the cytochrome P450 family.</text>
</comment>
<keyword evidence="8" id="KW-1185">Reference proteome</keyword>
<gene>
    <name evidence="7" type="ORF">ACFPK1_12320</name>
</gene>
<dbReference type="Pfam" id="PF00067">
    <property type="entry name" value="p450"/>
    <property type="match status" value="1"/>
</dbReference>
<name>A0ABV9ZFE2_9PSEU</name>
<evidence type="ECO:0000256" key="6">
    <source>
        <dbReference type="SAM" id="MobiDB-lite"/>
    </source>
</evidence>
<evidence type="ECO:0000256" key="3">
    <source>
        <dbReference type="ARBA" id="ARBA00022723"/>
    </source>
</evidence>
<reference evidence="8" key="1">
    <citation type="journal article" date="2019" name="Int. J. Syst. Evol. Microbiol.">
        <title>The Global Catalogue of Microorganisms (GCM) 10K type strain sequencing project: providing services to taxonomists for standard genome sequencing and annotation.</title>
        <authorList>
            <consortium name="The Broad Institute Genomics Platform"/>
            <consortium name="The Broad Institute Genome Sequencing Center for Infectious Disease"/>
            <person name="Wu L."/>
            <person name="Ma J."/>
        </authorList>
    </citation>
    <scope>NUCLEOTIDE SEQUENCE [LARGE SCALE GENOMIC DNA]</scope>
    <source>
        <strain evidence="8">XZYJ18</strain>
    </source>
</reference>
<dbReference type="Proteomes" id="UP001596175">
    <property type="component" value="Unassembled WGS sequence"/>
</dbReference>
<dbReference type="InterPro" id="IPR017972">
    <property type="entry name" value="Cyt_P450_CS"/>
</dbReference>
<dbReference type="PRINTS" id="PR00385">
    <property type="entry name" value="P450"/>
</dbReference>
<feature type="compositionally biased region" description="Basic residues" evidence="6">
    <location>
        <begin position="548"/>
        <end position="570"/>
    </location>
</feature>
<evidence type="ECO:0000256" key="4">
    <source>
        <dbReference type="ARBA" id="ARBA00023004"/>
    </source>
</evidence>
<dbReference type="PROSITE" id="PS00086">
    <property type="entry name" value="CYTOCHROME_P450"/>
    <property type="match status" value="1"/>
</dbReference>
<dbReference type="PANTHER" id="PTHR24305:SF166">
    <property type="entry name" value="CYTOCHROME P450 12A4, MITOCHONDRIAL-RELATED"/>
    <property type="match status" value="1"/>
</dbReference>
<comment type="caution">
    <text evidence="7">The sequence shown here is derived from an EMBL/GenBank/DDBJ whole genome shotgun (WGS) entry which is preliminary data.</text>
</comment>
<dbReference type="InterPro" id="IPR036396">
    <property type="entry name" value="Cyt_P450_sf"/>
</dbReference>
<dbReference type="InterPro" id="IPR050121">
    <property type="entry name" value="Cytochrome_P450_monoxygenase"/>
</dbReference>
<evidence type="ECO:0000313" key="7">
    <source>
        <dbReference type="EMBL" id="MFC5139020.1"/>
    </source>
</evidence>
<dbReference type="InterPro" id="IPR002403">
    <property type="entry name" value="Cyt_P450_E_grp-IV"/>
</dbReference>